<gene>
    <name evidence="6" type="ORF">EVA_02229</name>
</gene>
<evidence type="ECO:0000313" key="6">
    <source>
        <dbReference type="EMBL" id="EJX09663.1"/>
    </source>
</evidence>
<reference evidence="6" key="1">
    <citation type="journal article" date="2012" name="PLoS ONE">
        <title>Gene sets for utilization of primary and secondary nutrition supplies in the distal gut of endangered iberian lynx.</title>
        <authorList>
            <person name="Alcaide M."/>
            <person name="Messina E."/>
            <person name="Richter M."/>
            <person name="Bargiela R."/>
            <person name="Peplies J."/>
            <person name="Huws S.A."/>
            <person name="Newbold C.J."/>
            <person name="Golyshin P.N."/>
            <person name="Simon M.A."/>
            <person name="Lopez G."/>
            <person name="Yakimov M.M."/>
            <person name="Ferrer M."/>
        </authorList>
    </citation>
    <scope>NUCLEOTIDE SEQUENCE</scope>
</reference>
<keyword evidence="4" id="KW-0998">Cell outer membrane</keyword>
<dbReference type="PROSITE" id="PS51257">
    <property type="entry name" value="PROKAR_LIPOPROTEIN"/>
    <property type="match status" value="1"/>
</dbReference>
<sequence>MKFISKISNIALLSLAMTCSMTSCDYLDVVPPEQPDLQDANKDRAGTLGFLYSCYAGVVNPMDYYGLEMGADEYVLPRLWQGGGQKIQWNLNNAANLADGWRWGSYYRFVGQCHLFMKELPNARAIDEEEKVAMKAEIDFLLAYYHMQVLFQYGPCPINDHYIAQDTPASEFPGRSHYDYVTDWCYNKFEEAYQNLPETRSGDDWGRATRPMARALQARLRLYAASKLWNGGFPYRDWKNKNFETPGYGLELVSMNYDQSKWTKALEACKAALEEAEKAGHKLFTLEQSEELRKQQKVKLPFVPNKPETGSSAADNQKFLQRVMLMRYVVTTRVNQGNEEIIWGLANQGNYLDGSLPHRTIRNNQGTWKGGWSGMAPTLNALALFYQESNGHPIKDWEDAKYYKSAGIADRKDIIEFNTGREPRFYAWVAFDGGDFGNELANGQPLRLEMRNSNLHGYNPSLFNRDNCETGYLNQKFFPANFRHTPGGVQNESKPRPVIRMAELYLNLAECYAALGNKPEALKNLNIIRKRAGVKELTEADLSTQSLEEWVHNERHNELWLEGHRYFDIRRWMIAPKTMSHGVRKGLNALEKLDPTFEEFNKPVVISQQFEWHNRMYVSPVFENEIYKGPQFVQFPGY</sequence>
<keyword evidence="2" id="KW-0732">Signal</keyword>
<evidence type="ECO:0000256" key="3">
    <source>
        <dbReference type="ARBA" id="ARBA00023136"/>
    </source>
</evidence>
<dbReference type="Gene3D" id="1.25.40.390">
    <property type="match status" value="1"/>
</dbReference>
<keyword evidence="3" id="KW-0472">Membrane</keyword>
<dbReference type="Pfam" id="PF07980">
    <property type="entry name" value="SusD_RagB"/>
    <property type="match status" value="1"/>
</dbReference>
<comment type="subcellular location">
    <subcellularLocation>
        <location evidence="1">Cell outer membrane</location>
    </subcellularLocation>
</comment>
<evidence type="ECO:0000256" key="1">
    <source>
        <dbReference type="ARBA" id="ARBA00004442"/>
    </source>
</evidence>
<organism evidence="6">
    <name type="scientific">gut metagenome</name>
    <dbReference type="NCBI Taxonomy" id="749906"/>
    <lineage>
        <taxon>unclassified sequences</taxon>
        <taxon>metagenomes</taxon>
        <taxon>organismal metagenomes</taxon>
    </lineage>
</organism>
<evidence type="ECO:0000256" key="2">
    <source>
        <dbReference type="ARBA" id="ARBA00022729"/>
    </source>
</evidence>
<dbReference type="InterPro" id="IPR011990">
    <property type="entry name" value="TPR-like_helical_dom_sf"/>
</dbReference>
<accession>J9H1N1</accession>
<name>J9H1N1_9ZZZZ</name>
<evidence type="ECO:0000256" key="4">
    <source>
        <dbReference type="ARBA" id="ARBA00023237"/>
    </source>
</evidence>
<evidence type="ECO:0000259" key="5">
    <source>
        <dbReference type="Pfam" id="PF07980"/>
    </source>
</evidence>
<dbReference type="InterPro" id="IPR012944">
    <property type="entry name" value="SusD_RagB_dom"/>
</dbReference>
<proteinExistence type="predicted"/>
<comment type="caution">
    <text evidence="6">The sequence shown here is derived from an EMBL/GenBank/DDBJ whole genome shotgun (WGS) entry which is preliminary data.</text>
</comment>
<dbReference type="SUPFAM" id="SSF48452">
    <property type="entry name" value="TPR-like"/>
    <property type="match status" value="1"/>
</dbReference>
<protein>
    <submittedName>
        <fullName evidence="6">RagB/SusD domain protein</fullName>
    </submittedName>
</protein>
<feature type="domain" description="RagB/SusD" evidence="5">
    <location>
        <begin position="340"/>
        <end position="638"/>
    </location>
</feature>
<dbReference type="GO" id="GO:0009279">
    <property type="term" value="C:cell outer membrane"/>
    <property type="evidence" value="ECO:0007669"/>
    <property type="project" value="UniProtKB-SubCell"/>
</dbReference>
<dbReference type="EMBL" id="AMCI01000341">
    <property type="protein sequence ID" value="EJX09663.1"/>
    <property type="molecule type" value="Genomic_DNA"/>
</dbReference>
<dbReference type="AlphaFoldDB" id="J9H1N1"/>